<dbReference type="GO" id="GO:0007160">
    <property type="term" value="P:cell-matrix adhesion"/>
    <property type="evidence" value="ECO:0007669"/>
    <property type="project" value="TreeGrafter"/>
</dbReference>
<name>A0A5N4E5V7_CAMDR</name>
<evidence type="ECO:0000256" key="4">
    <source>
        <dbReference type="ARBA" id="ARBA00022729"/>
    </source>
</evidence>
<feature type="transmembrane region" description="Helical" evidence="13">
    <location>
        <begin position="876"/>
        <end position="900"/>
    </location>
</feature>
<evidence type="ECO:0000256" key="3">
    <source>
        <dbReference type="ARBA" id="ARBA00022692"/>
    </source>
</evidence>
<dbReference type="InterPro" id="IPR048286">
    <property type="entry name" value="Integrin_alpha_Ig-like_3"/>
</dbReference>
<evidence type="ECO:0000256" key="8">
    <source>
        <dbReference type="ARBA" id="ARBA00023037"/>
    </source>
</evidence>
<dbReference type="SUPFAM" id="SSF69179">
    <property type="entry name" value="Integrin domains"/>
    <property type="match status" value="2"/>
</dbReference>
<keyword evidence="11" id="KW-0325">Glycoprotein</keyword>
<feature type="domain" description="Integrin alpha second immunoglobulin-like" evidence="15">
    <location>
        <begin position="560"/>
        <end position="613"/>
    </location>
</feature>
<dbReference type="InterPro" id="IPR013517">
    <property type="entry name" value="FG-GAP"/>
</dbReference>
<dbReference type="Pfam" id="PF08441">
    <property type="entry name" value="Integrin_A_Ig_1"/>
    <property type="match status" value="1"/>
</dbReference>
<evidence type="ECO:0000256" key="7">
    <source>
        <dbReference type="ARBA" id="ARBA00022989"/>
    </source>
</evidence>
<evidence type="ECO:0000256" key="6">
    <source>
        <dbReference type="ARBA" id="ARBA00022889"/>
    </source>
</evidence>
<keyword evidence="9 13" id="KW-0472">Membrane</keyword>
<feature type="repeat" description="FG-GAP" evidence="12">
    <location>
        <begin position="289"/>
        <end position="344"/>
    </location>
</feature>
<keyword evidence="6 13" id="KW-0130">Cell adhesion</keyword>
<evidence type="ECO:0000256" key="9">
    <source>
        <dbReference type="ARBA" id="ARBA00023136"/>
    </source>
</evidence>
<dbReference type="Gene3D" id="1.20.5.930">
    <property type="entry name" value="Bicelle-embedded integrin alpha(iib) transmembrane segment"/>
    <property type="match status" value="1"/>
</dbReference>
<evidence type="ECO:0000256" key="5">
    <source>
        <dbReference type="ARBA" id="ARBA00022737"/>
    </source>
</evidence>
<evidence type="ECO:0000259" key="14">
    <source>
        <dbReference type="Pfam" id="PF08441"/>
    </source>
</evidence>
<dbReference type="Gene3D" id="2.130.10.130">
    <property type="entry name" value="Integrin alpha, N-terminal"/>
    <property type="match status" value="1"/>
</dbReference>
<dbReference type="PROSITE" id="PS00242">
    <property type="entry name" value="INTEGRIN_ALPHA"/>
    <property type="match status" value="1"/>
</dbReference>
<keyword evidence="10 13" id="KW-0675">Receptor</keyword>
<feature type="repeat" description="FG-GAP" evidence="12">
    <location>
        <begin position="226"/>
        <end position="288"/>
    </location>
</feature>
<dbReference type="GO" id="GO:0050900">
    <property type="term" value="P:leukocyte migration"/>
    <property type="evidence" value="ECO:0007669"/>
    <property type="project" value="TreeGrafter"/>
</dbReference>
<dbReference type="GO" id="GO:0098609">
    <property type="term" value="P:cell-cell adhesion"/>
    <property type="evidence" value="ECO:0007669"/>
    <property type="project" value="TreeGrafter"/>
</dbReference>
<comment type="similarity">
    <text evidence="2 13">Belongs to the integrin alpha chain family.</text>
</comment>
<dbReference type="GO" id="GO:0033627">
    <property type="term" value="P:cell adhesion mediated by integrin"/>
    <property type="evidence" value="ECO:0007669"/>
    <property type="project" value="TreeGrafter"/>
</dbReference>
<keyword evidence="8 13" id="KW-0401">Integrin</keyword>
<evidence type="ECO:0000256" key="11">
    <source>
        <dbReference type="ARBA" id="ARBA00023180"/>
    </source>
</evidence>
<dbReference type="Gene3D" id="2.60.40.1530">
    <property type="entry name" value="ntegrin, alpha v. Chain A, domain 4"/>
    <property type="match status" value="1"/>
</dbReference>
<dbReference type="PANTHER" id="PTHR23220">
    <property type="entry name" value="INTEGRIN ALPHA"/>
    <property type="match status" value="1"/>
</dbReference>
<dbReference type="EMBL" id="JWIN03000005">
    <property type="protein sequence ID" value="KAB1278858.1"/>
    <property type="molecule type" value="Genomic_DNA"/>
</dbReference>
<dbReference type="GO" id="GO:0005178">
    <property type="term" value="F:integrin binding"/>
    <property type="evidence" value="ECO:0007669"/>
    <property type="project" value="TreeGrafter"/>
</dbReference>
<keyword evidence="7 13" id="KW-1133">Transmembrane helix</keyword>
<evidence type="ECO:0000256" key="2">
    <source>
        <dbReference type="ARBA" id="ARBA00008054"/>
    </source>
</evidence>
<comment type="caution">
    <text evidence="17">The sequence shown here is derived from an EMBL/GenBank/DDBJ whole genome shotgun (WGS) entry which is preliminary data.</text>
</comment>
<feature type="repeat" description="FG-GAP" evidence="12">
    <location>
        <begin position="350"/>
        <end position="413"/>
    </location>
</feature>
<dbReference type="PRINTS" id="PR01185">
    <property type="entry name" value="INTEGRINA"/>
</dbReference>
<sequence length="936" mass="104379">MGVTVQSQGPGGKVVTCAHRYEKRQHVNTKQESRDIFGRCYVLSQNLRIEDDMDGGDWCFCDGRLRGHEKFGSCQQGVAATFTKDFHYIVFGAPGTYNWKGIVRVEQKNNTFFDMNIFEDGPYEVGGETDHDESLVPVPANSYLGLLFLTSVSYTDPDQFVYKTQPPREQPATSPDVMMNSYLGFSLDSGKGIISKDELTFVSGAPRANHSGAVVLLKRDLKSAHLLPEHIFDGEGLASSFGYDVAVVDLNRDGWQDIVIGAPQYFDRSGEVGGAVYVYINQQGRWNNVKPVRLNGTKDSMFGVAVKNIGDINQDGYPDIAVGAPYDGKGKVFIYHGSANGINTKPTQSILMPCSFQILEGKSPFFGYSIAGNMDLDRNSYPDVAVGSLSDSVAIFRSRPVINIQQTITVTPNRIDLRQKTFCGAPSGICLKVKACFEYTAKPTGYNPSITIVGTLEAEKERRKSGLSSRVQFRNQGSEPKYTQELTLNRQKQKACVEETLWLQENIRDKLRPIPVTASVEIQEPSTRRRVNSLPEVLPILNSNEPKSVHTDVHFLKEGCGEDNICNSNLKLEYKFCTREGNQDKFSYLPIQKGIPELVLKDQKDIALEITVTFYLILSTTEVTFDTTDLDINLKLETTSNQDNLASITATAKVVIELLLSVSGVAKPSQVYFGGTVVGEQAMKSEDEVGSLIEYEFRVINLGKPLKNLGTATLNIQWPKEISNGKWLLYLVKVESKGLEKIACQPQSEINPLNLKKSHNSRKKREIAERQTDDGRKFSLFAERKYQTLNCSVNVNCVNIKCPLRGLDSKASVVLRSRLWNSTFLEEYSKMNYLDILVRASIDVTAATENIKLPNAGTQVRVTVFPSKTVAQYSGVPWWIILVAILAGILMLALLVFLLWKCGFFKRNKKDHYDATYHKAEIHAQPSDKERLTSDA</sequence>
<dbReference type="InterPro" id="IPR013519">
    <property type="entry name" value="Int_alpha_beta-p"/>
</dbReference>
<dbReference type="InterPro" id="IPR018184">
    <property type="entry name" value="Integrin_alpha_C_CS"/>
</dbReference>
<dbReference type="Gene3D" id="2.60.40.1460">
    <property type="entry name" value="Integrin domains. Chain A, domain 2"/>
    <property type="match status" value="1"/>
</dbReference>
<protein>
    <submittedName>
        <fullName evidence="17">Integrin alpha-6</fullName>
    </submittedName>
</protein>
<dbReference type="FunFam" id="2.60.40.1530:FF:000001">
    <property type="entry name" value="Integrin subunit alpha 7"/>
    <property type="match status" value="1"/>
</dbReference>
<dbReference type="InterPro" id="IPR013649">
    <property type="entry name" value="Integrin_alpha_Ig-like_1"/>
</dbReference>
<dbReference type="GO" id="GO:0007229">
    <property type="term" value="P:integrin-mediated signaling pathway"/>
    <property type="evidence" value="ECO:0007669"/>
    <property type="project" value="UniProtKB-KW"/>
</dbReference>
<evidence type="ECO:0000256" key="12">
    <source>
        <dbReference type="PROSITE-ProRule" id="PRU00803"/>
    </source>
</evidence>
<keyword evidence="3 13" id="KW-0812">Transmembrane</keyword>
<dbReference type="PROSITE" id="PS51470">
    <property type="entry name" value="FG_GAP"/>
    <property type="match status" value="4"/>
</dbReference>
<evidence type="ECO:0000259" key="15">
    <source>
        <dbReference type="Pfam" id="PF20805"/>
    </source>
</evidence>
<accession>A0A5N4E5V7</accession>
<dbReference type="InterPro" id="IPR032695">
    <property type="entry name" value="Integrin_dom_sf"/>
</dbReference>
<evidence type="ECO:0000256" key="1">
    <source>
        <dbReference type="ARBA" id="ARBA00004479"/>
    </source>
</evidence>
<evidence type="ECO:0000256" key="10">
    <source>
        <dbReference type="ARBA" id="ARBA00023170"/>
    </source>
</evidence>
<evidence type="ECO:0000259" key="16">
    <source>
        <dbReference type="Pfam" id="PF20806"/>
    </source>
</evidence>
<dbReference type="Proteomes" id="UP000299084">
    <property type="component" value="Unassembled WGS sequence"/>
</dbReference>
<comment type="subcellular location">
    <subcellularLocation>
        <location evidence="1 13">Membrane</location>
        <topology evidence="1 13">Single-pass type I membrane protein</topology>
    </subcellularLocation>
</comment>
<keyword evidence="5" id="KW-0677">Repeat</keyword>
<evidence type="ECO:0000313" key="17">
    <source>
        <dbReference type="EMBL" id="KAB1278858.1"/>
    </source>
</evidence>
<dbReference type="InterPro" id="IPR000413">
    <property type="entry name" value="Integrin_alpha"/>
</dbReference>
<dbReference type="PANTHER" id="PTHR23220:SF9">
    <property type="entry name" value="INTEGRIN ALPHA-6"/>
    <property type="match status" value="1"/>
</dbReference>
<keyword evidence="4" id="KW-0732">Signal</keyword>
<dbReference type="SMART" id="SM00191">
    <property type="entry name" value="Int_alpha"/>
    <property type="match status" value="4"/>
</dbReference>
<dbReference type="GO" id="GO:0008305">
    <property type="term" value="C:integrin complex"/>
    <property type="evidence" value="ECO:0007669"/>
    <property type="project" value="InterPro"/>
</dbReference>
<dbReference type="AlphaFoldDB" id="A0A5N4E5V7"/>
<evidence type="ECO:0000313" key="18">
    <source>
        <dbReference type="Proteomes" id="UP000299084"/>
    </source>
</evidence>
<proteinExistence type="inferred from homology"/>
<feature type="domain" description="Integrin alpha first immunoglubulin-like" evidence="14">
    <location>
        <begin position="398"/>
        <end position="558"/>
    </location>
</feature>
<dbReference type="FunFam" id="2.60.40.1460:FF:000002">
    <property type="entry name" value="Integrin subunit alpha 6"/>
    <property type="match status" value="1"/>
</dbReference>
<dbReference type="GO" id="GO:0009897">
    <property type="term" value="C:external side of plasma membrane"/>
    <property type="evidence" value="ECO:0007669"/>
    <property type="project" value="TreeGrafter"/>
</dbReference>
<dbReference type="SUPFAM" id="SSF69318">
    <property type="entry name" value="Integrin alpha N-terminal domain"/>
    <property type="match status" value="1"/>
</dbReference>
<dbReference type="FunFam" id="1.20.5.930:FF:000003">
    <property type="entry name" value="Integrin subunit alpha 7"/>
    <property type="match status" value="1"/>
</dbReference>
<feature type="domain" description="Integrin alpha third immunoglobulin-like" evidence="16">
    <location>
        <begin position="660"/>
        <end position="866"/>
    </location>
</feature>
<dbReference type="Pfam" id="PF20805">
    <property type="entry name" value="Integrin_A_Ig_2"/>
    <property type="match status" value="1"/>
</dbReference>
<dbReference type="Pfam" id="PF00357">
    <property type="entry name" value="Integrin_alpha"/>
    <property type="match status" value="1"/>
</dbReference>
<dbReference type="Pfam" id="PF01839">
    <property type="entry name" value="FG-GAP"/>
    <property type="match status" value="2"/>
</dbReference>
<dbReference type="Pfam" id="PF20806">
    <property type="entry name" value="Integrin_A_Ig_3"/>
    <property type="match status" value="1"/>
</dbReference>
<dbReference type="InterPro" id="IPR048285">
    <property type="entry name" value="Integrin_alpha_Ig-like_2"/>
</dbReference>
<gene>
    <name evidence="17" type="ORF">Cadr_000006962</name>
</gene>
<reference evidence="17 18" key="1">
    <citation type="journal article" date="2019" name="Mol. Ecol. Resour.">
        <title>Improving Illumina assemblies with Hi-C and long reads: an example with the North African dromedary.</title>
        <authorList>
            <person name="Elbers J.P."/>
            <person name="Rogers M.F."/>
            <person name="Perelman P.L."/>
            <person name="Proskuryakova A.A."/>
            <person name="Serdyukova N.A."/>
            <person name="Johnson W.E."/>
            <person name="Horin P."/>
            <person name="Corander J."/>
            <person name="Murphy D."/>
            <person name="Burger P.A."/>
        </authorList>
    </citation>
    <scope>NUCLEOTIDE SEQUENCE [LARGE SCALE GENOMIC DNA]</scope>
    <source>
        <strain evidence="17">Drom800</strain>
        <tissue evidence="17">Blood</tissue>
    </source>
</reference>
<evidence type="ECO:0000256" key="13">
    <source>
        <dbReference type="RuleBase" id="RU003762"/>
    </source>
</evidence>
<keyword evidence="18" id="KW-1185">Reference proteome</keyword>
<feature type="repeat" description="FG-GAP" evidence="12">
    <location>
        <begin position="169"/>
        <end position="225"/>
    </location>
</feature>
<dbReference type="InterPro" id="IPR028994">
    <property type="entry name" value="Integrin_alpha_N"/>
</dbReference>
<organism evidence="17 18">
    <name type="scientific">Camelus dromedarius</name>
    <name type="common">Dromedary</name>
    <name type="synonym">Arabian camel</name>
    <dbReference type="NCBI Taxonomy" id="9838"/>
    <lineage>
        <taxon>Eukaryota</taxon>
        <taxon>Metazoa</taxon>
        <taxon>Chordata</taxon>
        <taxon>Craniata</taxon>
        <taxon>Vertebrata</taxon>
        <taxon>Euteleostomi</taxon>
        <taxon>Mammalia</taxon>
        <taxon>Eutheria</taxon>
        <taxon>Laurasiatheria</taxon>
        <taxon>Artiodactyla</taxon>
        <taxon>Tylopoda</taxon>
        <taxon>Camelidae</taxon>
        <taxon>Camelus</taxon>
    </lineage>
</organism>